<sequence length="2807" mass="309531">MHYLTSVPREIADNPRALKYRRRVLNPRSFQLSTRFRVFRVGAWMATAASMTWLVLFADWGDGHHALTPVRNLYARQRAWFFGLTEDDIQELKERGKSSVEATAPHGHHQESTMDSILPIVPPTPSASLSLPSSSSLKEHLKVPLFDLVNLPARLIIDNVYLNGLHALRRFQIRNICTLPIVVKLRSSLGSQLAFQLTNENLPDTNESSDQLRSPTSSSGPDVATCPSSGHAKDNLWTSTTSVGSAPPNQVSSADGGYQTTKPPTARSSSFVGAVSVSSRPSSVEEPITCVQKVDNTDSTAIQPSASQPLYAQQFNQLFNYVNHVDEVLIEPGMTQKVIIAFLPESREKGRHGQAKHTKDELIGSTIEGDESFDFFEVNGMLFFFGYIQALESNGPGSALPFPTLDVSFSALNSILPSSARSRLTPRSDKSPLSPVIDNESSSKPSSPDLVSSTNPHNLNTPPDYQTTVKFRSRVCRSVLWVDVCEIVFDDAVVGAVYFRDFTVWNRSEIDLHWTANVLASSNGNHSAPSMSNSSAPPNHDQALDNAVWKLIDCDTGEPSDTKPIPSFSRRRIRLAFKPSTTGDVGVELQFENLNDTSNSIQVYVHAMVKAAVNEEVLMIASGSSLDFGECLAGTWHKQEMVLRNISETNLDVVFSSDYADVIFRLKVDDDINQQQESDTESQPLLTSISRALQIDDNDDDESESDASPPSSPPVVEAVQPSVGSSRRSSLDVLEILQTPIVSTQNDDISHNIEDLTSIEEIILKPGTARIIEVLYRPEKEVSTADSRGGRLSRKSFKIFLSYTALGSQLPEKKTIQCKAKSCTSLIDISPREVNFGDTDVGTLKSAPLVIANLSDLACKIELRFISKVLNTYRDEIVIPPKQSVEVKIDIYPRKVNPDYSKQITIVNLTNRDNDQTVQVRSNNIDKNRVTFHSLFYRILTPKNTNYFDFGGLVLNSPGVRTFTIDNVSTKRLVIDLSTSMPEEMLLYVRSEELLDESGKGRDSESIQRREKLLDMSNRKIDNTSEGSSTAGSNGNIGKGDTSTAASATRLKSQMPSERQEATERTLYLDLATVSERRSPRRRIASRPSTTTTPYRNVSRDRQHVGATNDASTTDTEDPPSGVGKTHTGHVQSAAESLTRMPTSKLINALEATTGISPPLFPKASDEEKYVRAEILLYSELGLSVSEKRLLPAKRVVIPAQSQLMLIMVLTPAGHHKPTVQSKPRKFDGRIYMKLVEFDKSIRQPQFDALLQGDEIPVREFLFRCYICRSVMELGQKHINFGTLVKNERRTKSIVIRNSCEAPLLYAIRKSGTVASGDVIIGEGRYGIIRSSAQKEVEFVFDPSLSGPFQERLMVENVLDHTNDQVLSLKAQIRKPSNFFIQSMDIDFGACLIDKESPKPQSLVVSNTSSKQSRMIEVRVEAADLSFQHFDFKVRFETVSDADLAVDNEDGARSKSSRVLLSKADEEKLEQLEQKLKIATRKNRPDKVRKLTDQIERLKSGLEENSFEENSAVSTMTASPVISAVGSSVVSGTPTPTVAQPSYSSFNYNTSLASDAGSLDSIVDSTLRNDATARPESRVNKMLPPRPRTRIVDNSIVFHLEPREVQTISVYTNPMATSANPPLHGSETINCNILVHEHRNTDSTKVVKMRAVVCFDHLAYLVESQRLIAASASNCNDNESVRAENDRDTDSAPELSVLRKKASSWRMLETDILPTPTSVINSPSSDTLEKSVVADSRDAFIDHANSIVRQSPSLLRLEPSSRSSDISTPSTSLSLVPPSAVTSTIKWAVETRIVDLGRFEEGIRRDCYFVLVNHSSGNIEYNVGTVSPQIAVPVCGGSVAPLTSKRVELSITSCTRGRQTWSLTVTVDNLTELVVYHGYVTANHYLRFPTVNDNTWDLGDCFVDPAKKYAKVLQLPVENVTAEDVYVTGSSNLAQQCLMFLDPSLENPVTETLVPQKSSTVFYVALQPYVSRRPAEKAVFSSAPTTPQQPSTNPAQHSDNSRQLEPGDRSKDNSRVRLSADESRNLVGGLRFIIQIKEDSLSSSVKEGVVGTDTSTSEAANNTSFYTLVTQTIKFTALIGQSTFAVSESLIDFGRTLQLNTQFERAIKISNTSHRLPLVCNIKTSSSLLRVSSSTIAIPRSDTSTSTEVIVSLEAVTFGLVEESITLANANNSCQVVNVKIRLFVDSLMMSVSREIIEWNDIYVCATDGTLPSSSPRDASLILLPNYNGTGRIISRMGLMKRKSSDMIPAYEESFELQNLSDELIEVMPRSNLQLHVRWVVARRAGFVISRKASTEITNHYESASENEDSDVLPVVGQVESMEQDRSSLYITTNSVTEVDEKEGGTHVKEYDIDDQVGAHLLLHPHQKAVGFVTVPQPTAIEPDENGRIMSLDGYLVLDEAEKKTSLQLIKIQANYCQSIGEVHPLIIDLKSVKSGSSSEFEFSIVNQAEIPLCYDMLVPEYVDIEGEFQRLVPDQDDNVVHTVIPAYPVPSRATQVINAMFNARRNGGRGMQDSMIQVHNMYNPKNIATVNVSAVVTGFELKFDRLTSGELILPPLNHPSTTLSPTSCGAWFSIVNPGEEEVKFEIGTKLMPSISQLVRLEVLSRSTSSPLDAGVITLSSKTSIDVRIRAFPLECRVTSLGVMEEAVWAELLICDERIGVKGRLIEGPSFILSDARLVFSAAQVDNEARSRLLSVTVTNVLASLPLRFQVTVELPMEIPSGTQLIKIHPLDDNMCGTIEANGRSILSLELMTLDIAVLSEDIKILFVDLDSLSRPPQLLLVSIAESENEVIPMSPKIDAHRSGPAT</sequence>
<feature type="region of interest" description="Disordered" evidence="1">
    <location>
        <begin position="697"/>
        <end position="726"/>
    </location>
</feature>
<feature type="region of interest" description="Disordered" evidence="1">
    <location>
        <begin position="200"/>
        <end position="278"/>
    </location>
</feature>
<dbReference type="Proteomes" id="UP000317494">
    <property type="component" value="Unassembled WGS sequence"/>
</dbReference>
<dbReference type="InterPro" id="IPR013783">
    <property type="entry name" value="Ig-like_fold"/>
</dbReference>
<dbReference type="Gene3D" id="2.60.40.10">
    <property type="entry name" value="Immunoglobulins"/>
    <property type="match status" value="2"/>
</dbReference>
<dbReference type="STRING" id="286115.A0A507D3A7"/>
<feature type="region of interest" description="Disordered" evidence="1">
    <location>
        <begin position="997"/>
        <end position="1140"/>
    </location>
</feature>
<organism evidence="2 3">
    <name type="scientific">Synchytrium endobioticum</name>
    <dbReference type="NCBI Taxonomy" id="286115"/>
    <lineage>
        <taxon>Eukaryota</taxon>
        <taxon>Fungi</taxon>
        <taxon>Fungi incertae sedis</taxon>
        <taxon>Chytridiomycota</taxon>
        <taxon>Chytridiomycota incertae sedis</taxon>
        <taxon>Chytridiomycetes</taxon>
        <taxon>Synchytriales</taxon>
        <taxon>Synchytriaceae</taxon>
        <taxon>Synchytrium</taxon>
    </lineage>
</organism>
<keyword evidence="3" id="KW-1185">Reference proteome</keyword>
<accession>A0A507D3A7</accession>
<feature type="region of interest" description="Disordered" evidence="1">
    <location>
        <begin position="1977"/>
        <end position="2020"/>
    </location>
</feature>
<proteinExistence type="predicted"/>
<evidence type="ECO:0000313" key="3">
    <source>
        <dbReference type="Proteomes" id="UP000317494"/>
    </source>
</evidence>
<feature type="compositionally biased region" description="Low complexity" evidence="1">
    <location>
        <begin position="442"/>
        <end position="453"/>
    </location>
</feature>
<dbReference type="PANTHER" id="PTHR39211:SF1">
    <property type="entry name" value="ABNORMAL SPINDLE-LIKE MICROCEPHALY-ASSOCIATED PROTEIN ASH DOMAIN-CONTAINING PROTEIN"/>
    <property type="match status" value="1"/>
</dbReference>
<comment type="caution">
    <text evidence="2">The sequence shown here is derived from an EMBL/GenBank/DDBJ whole genome shotgun (WGS) entry which is preliminary data.</text>
</comment>
<feature type="compositionally biased region" description="Low complexity" evidence="1">
    <location>
        <begin position="268"/>
        <end position="278"/>
    </location>
</feature>
<gene>
    <name evidence="2" type="ORF">SeMB42_g03859</name>
</gene>
<feature type="compositionally biased region" description="Polar residues" evidence="1">
    <location>
        <begin position="1024"/>
        <end position="1057"/>
    </location>
</feature>
<feature type="compositionally biased region" description="Polar residues" evidence="1">
    <location>
        <begin position="236"/>
        <end position="267"/>
    </location>
</feature>
<feature type="compositionally biased region" description="Low complexity" evidence="1">
    <location>
        <begin position="706"/>
        <end position="723"/>
    </location>
</feature>
<feature type="compositionally biased region" description="Polar residues" evidence="1">
    <location>
        <begin position="200"/>
        <end position="220"/>
    </location>
</feature>
<reference evidence="2 3" key="1">
    <citation type="journal article" date="2019" name="Sci. Rep.">
        <title>Comparative genomics of chytrid fungi reveal insights into the obligate biotrophic and pathogenic lifestyle of Synchytrium endobioticum.</title>
        <authorList>
            <person name="van de Vossenberg B.T.L.H."/>
            <person name="Warris S."/>
            <person name="Nguyen H.D.T."/>
            <person name="van Gent-Pelzer M.P.E."/>
            <person name="Joly D.L."/>
            <person name="van de Geest H.C."/>
            <person name="Bonants P.J.M."/>
            <person name="Smith D.S."/>
            <person name="Levesque C.A."/>
            <person name="van der Lee T.A.J."/>
        </authorList>
    </citation>
    <scope>NUCLEOTIDE SEQUENCE [LARGE SCALE GENOMIC DNA]</scope>
    <source>
        <strain evidence="2 3">MB42</strain>
    </source>
</reference>
<dbReference type="EMBL" id="QEAN01000145">
    <property type="protein sequence ID" value="TPX45953.1"/>
    <property type="molecule type" value="Genomic_DNA"/>
</dbReference>
<feature type="compositionally biased region" description="Polar residues" evidence="1">
    <location>
        <begin position="1982"/>
        <end position="1998"/>
    </location>
</feature>
<feature type="compositionally biased region" description="Basic and acidic residues" evidence="1">
    <location>
        <begin position="997"/>
        <end position="1023"/>
    </location>
</feature>
<dbReference type="VEuPathDB" id="FungiDB:SeMB42_g03859"/>
<name>A0A507D3A7_9FUNG</name>
<evidence type="ECO:0000256" key="1">
    <source>
        <dbReference type="SAM" id="MobiDB-lite"/>
    </source>
</evidence>
<feature type="region of interest" description="Disordered" evidence="1">
    <location>
        <begin position="421"/>
        <end position="464"/>
    </location>
</feature>
<protein>
    <submittedName>
        <fullName evidence="2">Uncharacterized protein</fullName>
    </submittedName>
</protein>
<dbReference type="PANTHER" id="PTHR39211">
    <property type="entry name" value="CHROMOSOME 7, WHOLE GENOME SHOTGUN SEQUENCE"/>
    <property type="match status" value="1"/>
</dbReference>
<feature type="compositionally biased region" description="Basic and acidic residues" evidence="1">
    <location>
        <begin position="1999"/>
        <end position="2020"/>
    </location>
</feature>
<feature type="compositionally biased region" description="Polar residues" evidence="1">
    <location>
        <begin position="454"/>
        <end position="464"/>
    </location>
</feature>
<evidence type="ECO:0000313" key="2">
    <source>
        <dbReference type="EMBL" id="TPX45953.1"/>
    </source>
</evidence>
<feature type="compositionally biased region" description="Polar residues" evidence="1">
    <location>
        <begin position="1129"/>
        <end position="1140"/>
    </location>
</feature>